<reference evidence="2 3" key="1">
    <citation type="submission" date="2021-01" db="EMBL/GenBank/DDBJ databases">
        <title>Whole genome shotgun sequence of Planobispora longispora NBRC 13918.</title>
        <authorList>
            <person name="Komaki H."/>
            <person name="Tamura T."/>
        </authorList>
    </citation>
    <scope>NUCLEOTIDE SEQUENCE [LARGE SCALE GENOMIC DNA]</scope>
    <source>
        <strain evidence="2 3">NBRC 13918</strain>
    </source>
</reference>
<protein>
    <submittedName>
        <fullName evidence="2">Uncharacterized protein</fullName>
    </submittedName>
</protein>
<organism evidence="2 3">
    <name type="scientific">Planobispora longispora</name>
    <dbReference type="NCBI Taxonomy" id="28887"/>
    <lineage>
        <taxon>Bacteria</taxon>
        <taxon>Bacillati</taxon>
        <taxon>Actinomycetota</taxon>
        <taxon>Actinomycetes</taxon>
        <taxon>Streptosporangiales</taxon>
        <taxon>Streptosporangiaceae</taxon>
        <taxon>Planobispora</taxon>
    </lineage>
</organism>
<dbReference type="AlphaFoldDB" id="A0A8J3RFB0"/>
<accession>A0A8J3RFB0</accession>
<evidence type="ECO:0000256" key="1">
    <source>
        <dbReference type="SAM" id="SignalP"/>
    </source>
</evidence>
<proteinExistence type="predicted"/>
<feature type="chain" id="PRO_5035290003" evidence="1">
    <location>
        <begin position="28"/>
        <end position="203"/>
    </location>
</feature>
<gene>
    <name evidence="2" type="ORF">Plo01_02130</name>
</gene>
<feature type="signal peptide" evidence="1">
    <location>
        <begin position="1"/>
        <end position="27"/>
    </location>
</feature>
<name>A0A8J3RFB0_9ACTN</name>
<keyword evidence="1" id="KW-0732">Signal</keyword>
<dbReference type="EMBL" id="BOOH01000001">
    <property type="protein sequence ID" value="GIH73784.1"/>
    <property type="molecule type" value="Genomic_DNA"/>
</dbReference>
<evidence type="ECO:0000313" key="2">
    <source>
        <dbReference type="EMBL" id="GIH73784.1"/>
    </source>
</evidence>
<evidence type="ECO:0000313" key="3">
    <source>
        <dbReference type="Proteomes" id="UP000616724"/>
    </source>
</evidence>
<keyword evidence="3" id="KW-1185">Reference proteome</keyword>
<comment type="caution">
    <text evidence="2">The sequence shown here is derived from an EMBL/GenBank/DDBJ whole genome shotgun (WGS) entry which is preliminary data.</text>
</comment>
<sequence length="203" mass="23377">MRFVTRFLVGAGVATLLAMGAPVAANASTATPATPVQATSTATTPVVFHDTWGPYSSSNHKAEAKGEVTVHKKSYKQWYWKKYSKWVKKCKWVNGHKKCKWVKIVVKKKVWKWVHEYPFTVDSKLINHKWWGKWKFHCAWETFKIVKFDNSTHFVSFKNCTQHAKFYTFHGKDAKAIYVQVSRGNPHGPKGYFGGWQSVYSQV</sequence>
<dbReference type="Proteomes" id="UP000616724">
    <property type="component" value="Unassembled WGS sequence"/>
</dbReference>
<dbReference type="RefSeq" id="WP_203888527.1">
    <property type="nucleotide sequence ID" value="NZ_BOOH01000001.1"/>
</dbReference>